<dbReference type="GO" id="GO:0006520">
    <property type="term" value="P:amino acid metabolic process"/>
    <property type="evidence" value="ECO:0007669"/>
    <property type="project" value="InterPro"/>
</dbReference>
<dbReference type="Proteomes" id="UP000824089">
    <property type="component" value="Unassembled WGS sequence"/>
</dbReference>
<dbReference type="GO" id="GO:0008483">
    <property type="term" value="F:transaminase activity"/>
    <property type="evidence" value="ECO:0007669"/>
    <property type="project" value="UniProtKB-KW"/>
</dbReference>
<evidence type="ECO:0000256" key="4">
    <source>
        <dbReference type="ARBA" id="ARBA00022679"/>
    </source>
</evidence>
<evidence type="ECO:0000313" key="9">
    <source>
        <dbReference type="Proteomes" id="UP000824089"/>
    </source>
</evidence>
<evidence type="ECO:0000256" key="1">
    <source>
        <dbReference type="ARBA" id="ARBA00001933"/>
    </source>
</evidence>
<dbReference type="InterPro" id="IPR015421">
    <property type="entry name" value="PyrdxlP-dep_Trfase_major"/>
</dbReference>
<evidence type="ECO:0000256" key="6">
    <source>
        <dbReference type="RuleBase" id="RU000481"/>
    </source>
</evidence>
<accession>A0A9D1L9W4</accession>
<evidence type="ECO:0000259" key="7">
    <source>
        <dbReference type="Pfam" id="PF00155"/>
    </source>
</evidence>
<dbReference type="PANTHER" id="PTHR46383:SF3">
    <property type="entry name" value="ASPARTATE AMINOTRANSFERASE-RELATED"/>
    <property type="match status" value="1"/>
</dbReference>
<evidence type="ECO:0000256" key="5">
    <source>
        <dbReference type="ARBA" id="ARBA00022898"/>
    </source>
</evidence>
<dbReference type="InterPro" id="IPR004839">
    <property type="entry name" value="Aminotransferase_I/II_large"/>
</dbReference>
<dbReference type="Gene3D" id="3.90.1150.10">
    <property type="entry name" value="Aspartate Aminotransferase, domain 1"/>
    <property type="match status" value="1"/>
</dbReference>
<proteinExistence type="inferred from homology"/>
<keyword evidence="5" id="KW-0663">Pyridoxal phosphate</keyword>
<keyword evidence="4 6" id="KW-0808">Transferase</keyword>
<gene>
    <name evidence="8" type="ORF">IAD50_08765</name>
</gene>
<dbReference type="Pfam" id="PF00155">
    <property type="entry name" value="Aminotran_1_2"/>
    <property type="match status" value="1"/>
</dbReference>
<dbReference type="AlphaFoldDB" id="A0A9D1L9W4"/>
<dbReference type="InterPro" id="IPR015422">
    <property type="entry name" value="PyrdxlP-dep_Trfase_small"/>
</dbReference>
<dbReference type="PANTHER" id="PTHR46383">
    <property type="entry name" value="ASPARTATE AMINOTRANSFERASE"/>
    <property type="match status" value="1"/>
</dbReference>
<dbReference type="InterPro" id="IPR015424">
    <property type="entry name" value="PyrdxlP-dep_Trfase"/>
</dbReference>
<dbReference type="InterPro" id="IPR004838">
    <property type="entry name" value="NHTrfase_class1_PyrdxlP-BS"/>
</dbReference>
<dbReference type="EMBL" id="DVMM01000193">
    <property type="protein sequence ID" value="HIU30369.1"/>
    <property type="molecule type" value="Genomic_DNA"/>
</dbReference>
<dbReference type="FunFam" id="3.40.640.10:FF:000033">
    <property type="entry name" value="Aspartate aminotransferase"/>
    <property type="match status" value="1"/>
</dbReference>
<reference evidence="8" key="2">
    <citation type="journal article" date="2021" name="PeerJ">
        <title>Extensive microbial diversity within the chicken gut microbiome revealed by metagenomics and culture.</title>
        <authorList>
            <person name="Gilroy R."/>
            <person name="Ravi A."/>
            <person name="Getino M."/>
            <person name="Pursley I."/>
            <person name="Horton D.L."/>
            <person name="Alikhan N.F."/>
            <person name="Baker D."/>
            <person name="Gharbi K."/>
            <person name="Hall N."/>
            <person name="Watson M."/>
            <person name="Adriaenssens E.M."/>
            <person name="Foster-Nyarko E."/>
            <person name="Jarju S."/>
            <person name="Secka A."/>
            <person name="Antonio M."/>
            <person name="Oren A."/>
            <person name="Chaudhuri R.R."/>
            <person name="La Ragione R."/>
            <person name="Hildebrand F."/>
            <person name="Pallen M.J."/>
        </authorList>
    </citation>
    <scope>NUCLEOTIDE SEQUENCE</scope>
    <source>
        <strain evidence="8">CHK195-4489</strain>
    </source>
</reference>
<feature type="domain" description="Aminotransferase class I/classII large" evidence="7">
    <location>
        <begin position="3"/>
        <end position="353"/>
    </location>
</feature>
<sequence length="362" mass="40127">MDDVISLGIGEPDFPTPWHVRNAAIQTLEKSRTKYTANAGMAELRAEISAYLKRRFQLAYHPDREILVTVGGSEAIDLAMRTFIRPGDEVIVPLPSFVCYGPLAALCGAKVVTIDMRAEDQFKLTPELLKNAITARTKLLVLPFPNNPTGSVLERQELEALAAVLWGTDIMVLSDEIYSELTYTGTRHTSIAELPGMKERTILVNGFSKTYSMTGWRLGYACAEPEVIANMTKLHQYAIMCAPTTSQFAAIEALRNGDDDVSAMRQEYDYRRKFIVNGFNKLGLTCFEPLGAFYCFPSIQSTGLSSERFCDELLRKEKVAIVPGCAFGQSGEGFVRVSYAYSIDHIKKALSAIGRFLETAVK</sequence>
<comment type="cofactor">
    <cofactor evidence="1 6">
        <name>pyridoxal 5'-phosphate</name>
        <dbReference type="ChEBI" id="CHEBI:597326"/>
    </cofactor>
</comment>
<dbReference type="GO" id="GO:0030170">
    <property type="term" value="F:pyridoxal phosphate binding"/>
    <property type="evidence" value="ECO:0007669"/>
    <property type="project" value="InterPro"/>
</dbReference>
<dbReference type="Gene3D" id="3.40.640.10">
    <property type="entry name" value="Type I PLP-dependent aspartate aminotransferase-like (Major domain)"/>
    <property type="match status" value="1"/>
</dbReference>
<organism evidence="8 9">
    <name type="scientific">Candidatus Egerieisoma faecipullorum</name>
    <dbReference type="NCBI Taxonomy" id="2840963"/>
    <lineage>
        <taxon>Bacteria</taxon>
        <taxon>Bacillati</taxon>
        <taxon>Bacillota</taxon>
        <taxon>Clostridia</taxon>
        <taxon>Eubacteriales</taxon>
        <taxon>Clostridiaceae</taxon>
        <taxon>Clostridiaceae incertae sedis</taxon>
        <taxon>Candidatus Egerieisoma</taxon>
    </lineage>
</organism>
<keyword evidence="3 6" id="KW-0032">Aminotransferase</keyword>
<name>A0A9D1L9W4_9CLOT</name>
<evidence type="ECO:0000313" key="8">
    <source>
        <dbReference type="EMBL" id="HIU30369.1"/>
    </source>
</evidence>
<reference evidence="8" key="1">
    <citation type="submission" date="2020-10" db="EMBL/GenBank/DDBJ databases">
        <authorList>
            <person name="Gilroy R."/>
        </authorList>
    </citation>
    <scope>NUCLEOTIDE SEQUENCE</scope>
    <source>
        <strain evidence="8">CHK195-4489</strain>
    </source>
</reference>
<protein>
    <recommendedName>
        <fullName evidence="6">Aminotransferase</fullName>
        <ecNumber evidence="6">2.6.1.-</ecNumber>
    </recommendedName>
</protein>
<dbReference type="SUPFAM" id="SSF53383">
    <property type="entry name" value="PLP-dependent transferases"/>
    <property type="match status" value="1"/>
</dbReference>
<evidence type="ECO:0000256" key="3">
    <source>
        <dbReference type="ARBA" id="ARBA00022576"/>
    </source>
</evidence>
<comment type="similarity">
    <text evidence="2 6">Belongs to the class-I pyridoxal-phosphate-dependent aminotransferase family.</text>
</comment>
<comment type="caution">
    <text evidence="8">The sequence shown here is derived from an EMBL/GenBank/DDBJ whole genome shotgun (WGS) entry which is preliminary data.</text>
</comment>
<dbReference type="CDD" id="cd00609">
    <property type="entry name" value="AAT_like"/>
    <property type="match status" value="1"/>
</dbReference>
<dbReference type="PROSITE" id="PS00105">
    <property type="entry name" value="AA_TRANSFER_CLASS_1"/>
    <property type="match status" value="1"/>
</dbReference>
<dbReference type="EC" id="2.6.1.-" evidence="6"/>
<dbReference type="InterPro" id="IPR050596">
    <property type="entry name" value="AspAT/PAT-like"/>
</dbReference>
<evidence type="ECO:0000256" key="2">
    <source>
        <dbReference type="ARBA" id="ARBA00007441"/>
    </source>
</evidence>